<dbReference type="EMBL" id="CP038817">
    <property type="protein sequence ID" value="QEN10535.1"/>
    <property type="molecule type" value="Genomic_DNA"/>
</dbReference>
<evidence type="ECO:0000313" key="2">
    <source>
        <dbReference type="Proteomes" id="UP000323974"/>
    </source>
</evidence>
<gene>
    <name evidence="1" type="ORF">E5Q53_03150</name>
</gene>
<dbReference type="Proteomes" id="UP000323974">
    <property type="component" value="Chromosome"/>
</dbReference>
<dbReference type="GO" id="GO:0016757">
    <property type="term" value="F:glycosyltransferase activity"/>
    <property type="evidence" value="ECO:0007669"/>
    <property type="project" value="InterPro"/>
</dbReference>
<evidence type="ECO:0000313" key="1">
    <source>
        <dbReference type="EMBL" id="QEN10535.1"/>
    </source>
</evidence>
<protein>
    <submittedName>
        <fullName evidence="1">Capsular biosynthesis protein</fullName>
    </submittedName>
</protein>
<dbReference type="AlphaFoldDB" id="A0AAE6JQ91"/>
<name>A0AAE6JQ91_HAEPH</name>
<dbReference type="InterPro" id="IPR029044">
    <property type="entry name" value="Nucleotide-diphossugar_trans"/>
</dbReference>
<organism evidence="1 2">
    <name type="scientific">Haemophilus parahaemolyticus</name>
    <dbReference type="NCBI Taxonomy" id="735"/>
    <lineage>
        <taxon>Bacteria</taxon>
        <taxon>Pseudomonadati</taxon>
        <taxon>Pseudomonadota</taxon>
        <taxon>Gammaproteobacteria</taxon>
        <taxon>Pasteurellales</taxon>
        <taxon>Pasteurellaceae</taxon>
        <taxon>Haemophilus</taxon>
    </lineage>
</organism>
<proteinExistence type="predicted"/>
<reference evidence="1 2" key="1">
    <citation type="submission" date="2019-04" db="EMBL/GenBank/DDBJ databases">
        <title>Complete Genome and Methylome Analysis of Haemophilus haemolyticus NEB129.</title>
        <authorList>
            <person name="Fomenkov A."/>
            <person name="Roberts R.J."/>
            <person name="Anton B.P."/>
            <person name="Vincze T."/>
        </authorList>
    </citation>
    <scope>NUCLEOTIDE SEQUENCE [LARGE SCALE GENOMIC DNA]</scope>
    <source>
        <strain evidence="1 2">NEB129</strain>
    </source>
</reference>
<dbReference type="Gene3D" id="3.90.550.20">
    <property type="match status" value="1"/>
</dbReference>
<accession>A0AAE6JQ91</accession>
<dbReference type="KEGG" id="hpaa:E5Q53_03150"/>
<dbReference type="RefSeq" id="WP_005707521.1">
    <property type="nucleotide sequence ID" value="NZ_CP038817.1"/>
</dbReference>
<dbReference type="InterPro" id="IPR008441">
    <property type="entry name" value="AfumC-like_glycosyl_Trfase"/>
</dbReference>
<dbReference type="GeneID" id="78224090"/>
<dbReference type="SUPFAM" id="SSF53448">
    <property type="entry name" value="Nucleotide-diphospho-sugar transferases"/>
    <property type="match status" value="1"/>
</dbReference>
<sequence>MNNLRNISKSCLTKQIFSLTQKPIIKNVYRTFVPRKTRKSIEVYVDRKQQNYTSNKFKEFIEYYFNTRLSKFNLSPVQPELVNKKIIWQYWGQGIDKCPDIVTKCFKSVDEFKNDYQVIRLDDSNLFDYLNLPEFIYEKRKHKEFRPAFFSDLIRLALLDVYGGIWLDATILLTDFIPSKIKNMDYFMYQRDHLTSNKEMWIRYDPLYFDWDKKHKVNVLNSIIISKPKNIVIHTILELLLNYWATQNHVPHYFFFQILYEELITDKLIQFKCEIIDDTLPHLLQTMLNDSFDQGNFKKIIEKSSIHKLRYKEDMSPNTYYTYIMKKL</sequence>
<dbReference type="Pfam" id="PF05704">
    <property type="entry name" value="Caps_synth"/>
    <property type="match status" value="1"/>
</dbReference>